<dbReference type="AlphaFoldDB" id="A0A0D2EWT1"/>
<evidence type="ECO:0000313" key="2">
    <source>
        <dbReference type="Proteomes" id="UP000053789"/>
    </source>
</evidence>
<accession>A0A0D2EWT1</accession>
<protein>
    <submittedName>
        <fullName evidence="1">Uncharacterized protein</fullName>
    </submittedName>
</protein>
<sequence length="229" mass="25087">MVIADKENPEEPVVDPIDTPIVGVEIEVTEVDILLKRLEMVLAEVAVDPLIRPTLKAEEPLVEVEPKDAVIDELDIEDMVSDELEPVTEVVLDELLFGVDEPELLLGEFRPANELMLEVVVDAETAPVLKLEEPLVEVVIPEMLLDELGEVTETVLNRPVVDELNRLLDEPVVDSESRPAPKLEVADEVVKMLVVPEPVLLVVEEVVKVLIVSEPITESGPKNGAAGKA</sequence>
<dbReference type="VEuPathDB" id="FungiDB:Z519_05647"/>
<dbReference type="Proteomes" id="UP000053789">
    <property type="component" value="Unassembled WGS sequence"/>
</dbReference>
<proteinExistence type="predicted"/>
<dbReference type="HOGENOM" id="CLU_1209704_0_0_1"/>
<dbReference type="OrthoDB" id="10670316at2759"/>
<reference evidence="1" key="1">
    <citation type="submission" date="2015-01" db="EMBL/GenBank/DDBJ databases">
        <title>The Genome Sequence of Cladophialophora bantiana CBS 173.52.</title>
        <authorList>
            <consortium name="The Broad Institute Genomics Platform"/>
            <person name="Cuomo C."/>
            <person name="de Hoog S."/>
            <person name="Gorbushina A."/>
            <person name="Stielow B."/>
            <person name="Teixiera M."/>
            <person name="Abouelleil A."/>
            <person name="Chapman S.B."/>
            <person name="Priest M."/>
            <person name="Young S.K."/>
            <person name="Wortman J."/>
            <person name="Nusbaum C."/>
            <person name="Birren B."/>
        </authorList>
    </citation>
    <scope>NUCLEOTIDE SEQUENCE [LARGE SCALE GENOMIC DNA]</scope>
    <source>
        <strain evidence="1">CBS 173.52</strain>
    </source>
</reference>
<evidence type="ECO:0000313" key="1">
    <source>
        <dbReference type="EMBL" id="KIW94331.1"/>
    </source>
</evidence>
<dbReference type="EMBL" id="KN846986">
    <property type="protein sequence ID" value="KIW94331.1"/>
    <property type="molecule type" value="Genomic_DNA"/>
</dbReference>
<name>A0A0D2EWT1_CLAB1</name>
<dbReference type="RefSeq" id="XP_016621000.1">
    <property type="nucleotide sequence ID" value="XM_016763387.1"/>
</dbReference>
<dbReference type="GeneID" id="27698575"/>
<gene>
    <name evidence="1" type="ORF">Z519_05647</name>
</gene>
<keyword evidence="2" id="KW-1185">Reference proteome</keyword>
<organism evidence="1 2">
    <name type="scientific">Cladophialophora bantiana (strain ATCC 10958 / CBS 173.52 / CDC B-1940 / NIH 8579)</name>
    <name type="common">Xylohypha bantiana</name>
    <dbReference type="NCBI Taxonomy" id="1442370"/>
    <lineage>
        <taxon>Eukaryota</taxon>
        <taxon>Fungi</taxon>
        <taxon>Dikarya</taxon>
        <taxon>Ascomycota</taxon>
        <taxon>Pezizomycotina</taxon>
        <taxon>Eurotiomycetes</taxon>
        <taxon>Chaetothyriomycetidae</taxon>
        <taxon>Chaetothyriales</taxon>
        <taxon>Herpotrichiellaceae</taxon>
        <taxon>Cladophialophora</taxon>
    </lineage>
</organism>